<keyword evidence="2 5" id="KW-0436">Ligase</keyword>
<comment type="similarity">
    <text evidence="1">Belongs to the ATP-dependent AMP-binding enzyme family.</text>
</comment>
<dbReference type="SUPFAM" id="SSF56801">
    <property type="entry name" value="Acetyl-CoA synthetase-like"/>
    <property type="match status" value="1"/>
</dbReference>
<evidence type="ECO:0000256" key="1">
    <source>
        <dbReference type="ARBA" id="ARBA00006432"/>
    </source>
</evidence>
<dbReference type="RefSeq" id="WP_200760148.1">
    <property type="nucleotide sequence ID" value="NZ_AP023366.1"/>
</dbReference>
<accession>A0A7I8DDZ8</accession>
<dbReference type="InterPro" id="IPR045851">
    <property type="entry name" value="AMP-bd_C_sf"/>
</dbReference>
<dbReference type="InterPro" id="IPR042099">
    <property type="entry name" value="ANL_N_sf"/>
</dbReference>
<dbReference type="EMBL" id="AP023366">
    <property type="protein sequence ID" value="BCJ86111.1"/>
    <property type="molecule type" value="Genomic_DNA"/>
</dbReference>
<dbReference type="Gene3D" id="3.40.50.12780">
    <property type="entry name" value="N-terminal domain of ligase-like"/>
    <property type="match status" value="1"/>
</dbReference>
<proteinExistence type="inferred from homology"/>
<dbReference type="Pfam" id="PF00501">
    <property type="entry name" value="AMP-binding"/>
    <property type="match status" value="1"/>
</dbReference>
<sequence length="524" mass="58276">MNVGFLTRQILGNLKTVEPSKIALKLESDEAWTYEELHRRSNAYGNALCEMGIAKGDRVGILLYNCLEYWALYFACAKIGAIAVRLNFRLASEEFQYALSDSGTKVLCFHSSLAEKLDPIRAMVPVERYVSLPFENKPVPQWAEPWDVMEEGDLSEITDVPVELADPVMLMYTSGTTGRPKGALWTHANTLWFCAIQIMKWNLSVETICLTAGPLYHVGGMEDLALPTLLAGGTVIITRSGGFSIERVVEVVEKEQVTDVLLFPFMIYEMLNAPRLADFKLSCLKRIVSGGDPVIPWAIERIHERFPHVGLVQIYGLTEGSPIAASLDPQDAKRKGHTVGKPMPLTEIKVVDEQNRPVPTGEAGEICIKNPVVSLGYWQKPGATAATFVDGWCHTGDLGKIDEDGYLMIAGRKKDMIRSGGENIYPIEIEDVLIRHPAVKDVAVIAIPDPKYVETVCAVIVPKQRSDIKEELIVQFCTDHLAGYKKPRRVVFVDEIPRTPSGKIQKYVLRERLKSLGTHIGQQT</sequence>
<dbReference type="InterPro" id="IPR025110">
    <property type="entry name" value="AMP-bd_C"/>
</dbReference>
<dbReference type="Pfam" id="PF13193">
    <property type="entry name" value="AMP-binding_C"/>
    <property type="match status" value="1"/>
</dbReference>
<feature type="domain" description="AMP-dependent synthetase/ligase" evidence="3">
    <location>
        <begin position="18"/>
        <end position="378"/>
    </location>
</feature>
<feature type="domain" description="AMP-binding enzyme C-terminal" evidence="4">
    <location>
        <begin position="428"/>
        <end position="503"/>
    </location>
</feature>
<evidence type="ECO:0000313" key="6">
    <source>
        <dbReference type="Proteomes" id="UP000593802"/>
    </source>
</evidence>
<protein>
    <submittedName>
        <fullName evidence="5">Long-chain-fatty-acid--CoA ligase</fullName>
    </submittedName>
</protein>
<dbReference type="Proteomes" id="UP000593802">
    <property type="component" value="Chromosome"/>
</dbReference>
<dbReference type="PANTHER" id="PTHR43201:SF5">
    <property type="entry name" value="MEDIUM-CHAIN ACYL-COA LIGASE ACSF2, MITOCHONDRIAL"/>
    <property type="match status" value="1"/>
</dbReference>
<dbReference type="InterPro" id="IPR000873">
    <property type="entry name" value="AMP-dep_synth/lig_dom"/>
</dbReference>
<dbReference type="FunFam" id="3.30.300.30:FF:000008">
    <property type="entry name" value="2,3-dihydroxybenzoate-AMP ligase"/>
    <property type="match status" value="1"/>
</dbReference>
<dbReference type="GO" id="GO:0031956">
    <property type="term" value="F:medium-chain fatty acid-CoA ligase activity"/>
    <property type="evidence" value="ECO:0007669"/>
    <property type="project" value="TreeGrafter"/>
</dbReference>
<dbReference type="PANTHER" id="PTHR43201">
    <property type="entry name" value="ACYL-COA SYNTHETASE"/>
    <property type="match status" value="1"/>
</dbReference>
<gene>
    <name evidence="5" type="ORF">skT53_10960</name>
</gene>
<evidence type="ECO:0000259" key="3">
    <source>
        <dbReference type="Pfam" id="PF00501"/>
    </source>
</evidence>
<evidence type="ECO:0000256" key="2">
    <source>
        <dbReference type="ARBA" id="ARBA00022598"/>
    </source>
</evidence>
<evidence type="ECO:0000259" key="4">
    <source>
        <dbReference type="Pfam" id="PF13193"/>
    </source>
</evidence>
<dbReference type="GO" id="GO:0006631">
    <property type="term" value="P:fatty acid metabolic process"/>
    <property type="evidence" value="ECO:0007669"/>
    <property type="project" value="TreeGrafter"/>
</dbReference>
<keyword evidence="6" id="KW-1185">Reference proteome</keyword>
<dbReference type="AlphaFoldDB" id="A0A7I8DDZ8"/>
<organism evidence="5 6">
    <name type="scientific">Effusibacillus dendaii</name>
    <dbReference type="NCBI Taxonomy" id="2743772"/>
    <lineage>
        <taxon>Bacteria</taxon>
        <taxon>Bacillati</taxon>
        <taxon>Bacillota</taxon>
        <taxon>Bacilli</taxon>
        <taxon>Bacillales</taxon>
        <taxon>Alicyclobacillaceae</taxon>
        <taxon>Effusibacillus</taxon>
    </lineage>
</organism>
<reference evidence="5 6" key="1">
    <citation type="submission" date="2020-08" db="EMBL/GenBank/DDBJ databases">
        <title>Complete Genome Sequence of Effusibacillus dendaii Strain skT53, Isolated from Farmland soil.</title>
        <authorList>
            <person name="Konishi T."/>
            <person name="Kawasaki H."/>
        </authorList>
    </citation>
    <scope>NUCLEOTIDE SEQUENCE [LARGE SCALE GENOMIC DNA]</scope>
    <source>
        <strain evidence="6">skT53</strain>
    </source>
</reference>
<dbReference type="InterPro" id="IPR020845">
    <property type="entry name" value="AMP-binding_CS"/>
</dbReference>
<dbReference type="Gene3D" id="3.30.300.30">
    <property type="match status" value="1"/>
</dbReference>
<evidence type="ECO:0000313" key="5">
    <source>
        <dbReference type="EMBL" id="BCJ86111.1"/>
    </source>
</evidence>
<name>A0A7I8DDZ8_9BACL</name>
<dbReference type="PROSITE" id="PS00455">
    <property type="entry name" value="AMP_BINDING"/>
    <property type="match status" value="1"/>
</dbReference>
<dbReference type="KEGG" id="eff:skT53_10960"/>